<reference evidence="2 3" key="1">
    <citation type="submission" date="2009-12" db="EMBL/GenBank/DDBJ databases">
        <authorList>
            <person name="Shrivastava S."/>
            <person name="Madupu R."/>
            <person name="Durkin A.S."/>
            <person name="Torralba M."/>
            <person name="Methe B."/>
            <person name="Sutton G.G."/>
            <person name="Strausberg R.L."/>
            <person name="Nelson K.E."/>
        </authorList>
    </citation>
    <scope>NUCLEOTIDE SEQUENCE [LARGE SCALE GENOMIC DNA]</scope>
    <source>
        <strain evidence="2 3">W5455</strain>
    </source>
</reference>
<sequence>MSFTSPKEKTPPAPPRRGRAGGSALAAPRRRTDPRRGVSFAYHSFNDYIFSNTRAQ</sequence>
<evidence type="ECO:0000313" key="3">
    <source>
        <dbReference type="Proteomes" id="UP000006462"/>
    </source>
</evidence>
<keyword evidence="3" id="KW-1185">Reference proteome</keyword>
<protein>
    <submittedName>
        <fullName evidence="2">Uncharacterized protein</fullName>
    </submittedName>
</protein>
<evidence type="ECO:0000313" key="2">
    <source>
        <dbReference type="EMBL" id="EFB91664.1"/>
    </source>
</evidence>
<accession>A0ABM9ZXP7</accession>
<name>A0ABM9ZXP7_9BACT</name>
<gene>
    <name evidence="2" type="ORF">HMPREF7215_2047</name>
</gene>
<organism evidence="2 3">
    <name type="scientific">Pyramidobacter piscolens W5455</name>
    <dbReference type="NCBI Taxonomy" id="352165"/>
    <lineage>
        <taxon>Bacteria</taxon>
        <taxon>Thermotogati</taxon>
        <taxon>Synergistota</taxon>
        <taxon>Synergistia</taxon>
        <taxon>Synergistales</taxon>
        <taxon>Dethiosulfovibrionaceae</taxon>
        <taxon>Pyramidobacter</taxon>
    </lineage>
</organism>
<dbReference type="Proteomes" id="UP000006462">
    <property type="component" value="Unassembled WGS sequence"/>
</dbReference>
<feature type="region of interest" description="Disordered" evidence="1">
    <location>
        <begin position="1"/>
        <end position="37"/>
    </location>
</feature>
<comment type="caution">
    <text evidence="2">The sequence shown here is derived from an EMBL/GenBank/DDBJ whole genome shotgun (WGS) entry which is preliminary data.</text>
</comment>
<proteinExistence type="predicted"/>
<evidence type="ECO:0000256" key="1">
    <source>
        <dbReference type="SAM" id="MobiDB-lite"/>
    </source>
</evidence>
<feature type="compositionally biased region" description="Basic and acidic residues" evidence="1">
    <location>
        <begin position="1"/>
        <end position="10"/>
    </location>
</feature>
<dbReference type="EMBL" id="ADFP01000024">
    <property type="protein sequence ID" value="EFB91664.1"/>
    <property type="molecule type" value="Genomic_DNA"/>
</dbReference>